<protein>
    <submittedName>
        <fullName evidence="1">Uncharacterized protein</fullName>
    </submittedName>
</protein>
<dbReference type="Proteomes" id="UP001060085">
    <property type="component" value="Linkage Group LG08"/>
</dbReference>
<name>A0ACB9ZVD0_CATRO</name>
<sequence>MIMRYQRISPDSLPLSNGKRTSSTSNPIWKSCKEDEERVEINGNVNNNIKPSSTFEGKGLSRFRSPSRNSQDDHHIGNGNGGNVAAIGPPPEVVPNSPPTATTRNHQNLENTNNGVVGVGVGGGDTFLQWGHRKRSRCSRGTTPLTDETTSSSTSNLQFQSTKLQRRSSVPNLSSPNGTNLMPPPSLTAANGIARGPIIKPQTKTLSSTHSPVRRNSEDRSAVGGGGNKSPPRSNIVFGGGGGSSSSSRAISSRSRAGKKSTTFLEKKNPPCSSSSTRDEKMNGCSLQHQQQQQQNHQEAPLTSHILSPPQQGGCTTANDDNTAAARPAKLGGGGGGSGSGGGEKANNGGGEVNEWPRVYIPLTRKEKEEDFLAMKGTKLPHRPKKRPKAVERILQYCFPGMWLSDLPRGRYEVREKKCPRKQPKRRGLKGMESMESDSE</sequence>
<organism evidence="1 2">
    <name type="scientific">Catharanthus roseus</name>
    <name type="common">Madagascar periwinkle</name>
    <name type="synonym">Vinca rosea</name>
    <dbReference type="NCBI Taxonomy" id="4058"/>
    <lineage>
        <taxon>Eukaryota</taxon>
        <taxon>Viridiplantae</taxon>
        <taxon>Streptophyta</taxon>
        <taxon>Embryophyta</taxon>
        <taxon>Tracheophyta</taxon>
        <taxon>Spermatophyta</taxon>
        <taxon>Magnoliopsida</taxon>
        <taxon>eudicotyledons</taxon>
        <taxon>Gunneridae</taxon>
        <taxon>Pentapetalae</taxon>
        <taxon>asterids</taxon>
        <taxon>lamiids</taxon>
        <taxon>Gentianales</taxon>
        <taxon>Apocynaceae</taxon>
        <taxon>Rauvolfioideae</taxon>
        <taxon>Vinceae</taxon>
        <taxon>Catharanthinae</taxon>
        <taxon>Catharanthus</taxon>
    </lineage>
</organism>
<reference evidence="2" key="1">
    <citation type="journal article" date="2023" name="Nat. Plants">
        <title>Single-cell RNA sequencing provides a high-resolution roadmap for understanding the multicellular compartmentation of specialized metabolism.</title>
        <authorList>
            <person name="Sun S."/>
            <person name="Shen X."/>
            <person name="Li Y."/>
            <person name="Li Y."/>
            <person name="Wang S."/>
            <person name="Li R."/>
            <person name="Zhang H."/>
            <person name="Shen G."/>
            <person name="Guo B."/>
            <person name="Wei J."/>
            <person name="Xu J."/>
            <person name="St-Pierre B."/>
            <person name="Chen S."/>
            <person name="Sun C."/>
        </authorList>
    </citation>
    <scope>NUCLEOTIDE SEQUENCE [LARGE SCALE GENOMIC DNA]</scope>
</reference>
<comment type="caution">
    <text evidence="1">The sequence shown here is derived from an EMBL/GenBank/DDBJ whole genome shotgun (WGS) entry which is preliminary data.</text>
</comment>
<dbReference type="EMBL" id="CM044708">
    <property type="protein sequence ID" value="KAI5650380.1"/>
    <property type="molecule type" value="Genomic_DNA"/>
</dbReference>
<proteinExistence type="predicted"/>
<evidence type="ECO:0000313" key="1">
    <source>
        <dbReference type="EMBL" id="KAI5650380.1"/>
    </source>
</evidence>
<gene>
    <name evidence="1" type="ORF">M9H77_36385</name>
</gene>
<evidence type="ECO:0000313" key="2">
    <source>
        <dbReference type="Proteomes" id="UP001060085"/>
    </source>
</evidence>
<accession>A0ACB9ZVD0</accession>
<keyword evidence="2" id="KW-1185">Reference proteome</keyword>